<evidence type="ECO:0000313" key="2">
    <source>
        <dbReference type="EMBL" id="MFD0928147.1"/>
    </source>
</evidence>
<feature type="non-terminal residue" evidence="2">
    <location>
        <position position="1"/>
    </location>
</feature>
<dbReference type="RefSeq" id="WP_386126562.1">
    <property type="nucleotide sequence ID" value="NZ_JBHTIL010000009.1"/>
</dbReference>
<dbReference type="EMBL" id="JBHTIL010000009">
    <property type="protein sequence ID" value="MFD0928147.1"/>
    <property type="molecule type" value="Genomic_DNA"/>
</dbReference>
<dbReference type="Pfam" id="PF12684">
    <property type="entry name" value="DUF3799"/>
    <property type="match status" value="1"/>
</dbReference>
<feature type="domain" description="Putative exodeoxyribonuclease 8 PDDEXK-like" evidence="1">
    <location>
        <begin position="12"/>
        <end position="163"/>
    </location>
</feature>
<accession>A0ABW3GDH0</accession>
<evidence type="ECO:0000313" key="3">
    <source>
        <dbReference type="Proteomes" id="UP001597068"/>
    </source>
</evidence>
<organism evidence="2 3">
    <name type="scientific">Williamsia deligens</name>
    <dbReference type="NCBI Taxonomy" id="321325"/>
    <lineage>
        <taxon>Bacteria</taxon>
        <taxon>Bacillati</taxon>
        <taxon>Actinomycetota</taxon>
        <taxon>Actinomycetes</taxon>
        <taxon>Mycobacteriales</taxon>
        <taxon>Nocardiaceae</taxon>
        <taxon>Williamsia</taxon>
    </lineage>
</organism>
<evidence type="ECO:0000259" key="1">
    <source>
        <dbReference type="Pfam" id="PF12684"/>
    </source>
</evidence>
<keyword evidence="3" id="KW-1185">Reference proteome</keyword>
<dbReference type="InterPro" id="IPR011604">
    <property type="entry name" value="PDDEXK-like_dom_sf"/>
</dbReference>
<dbReference type="Gene3D" id="3.90.320.10">
    <property type="match status" value="1"/>
</dbReference>
<name>A0ABW3GDH0_9NOCA</name>
<gene>
    <name evidence="2" type="ORF">ACFQ04_20630</name>
</gene>
<protein>
    <submittedName>
        <fullName evidence="2">PD-(D/E)XK nuclease-like domain-containing protein</fullName>
    </submittedName>
</protein>
<dbReference type="Proteomes" id="UP001597068">
    <property type="component" value="Unassembled WGS sequence"/>
</dbReference>
<reference evidence="3" key="1">
    <citation type="journal article" date="2019" name="Int. J. Syst. Evol. Microbiol.">
        <title>The Global Catalogue of Microorganisms (GCM) 10K type strain sequencing project: providing services to taxonomists for standard genome sequencing and annotation.</title>
        <authorList>
            <consortium name="The Broad Institute Genomics Platform"/>
            <consortium name="The Broad Institute Genome Sequencing Center for Infectious Disease"/>
            <person name="Wu L."/>
            <person name="Ma J."/>
        </authorList>
    </citation>
    <scope>NUCLEOTIDE SEQUENCE [LARGE SCALE GENOMIC DNA]</scope>
    <source>
        <strain evidence="3">CCUG 50873</strain>
    </source>
</reference>
<dbReference type="InterPro" id="IPR024432">
    <property type="entry name" value="Put_RecE_PDDEXK-like_dom"/>
</dbReference>
<sequence>DEARAAGKVPILHAAFLDAQRVAGAVFTHDLAPVLFEEGVAEQSIYAHDPETGVRLRCRPDWLRPGVMVDVKTTSDAGAFDRSIEKYSYFQQAAFYIDVAALAGITVDRFFFLAVETSAPYLIDLSLMAADSSYIAIGRHLNRAAIDLYARCRKARTWPGLPEAIRFPAPPPWLVDRTEAIVERAERTVVTR</sequence>
<proteinExistence type="predicted"/>
<comment type="caution">
    <text evidence="2">The sequence shown here is derived from an EMBL/GenBank/DDBJ whole genome shotgun (WGS) entry which is preliminary data.</text>
</comment>